<dbReference type="CDD" id="cd13640">
    <property type="entry name" value="PBP2_ChoX"/>
    <property type="match status" value="1"/>
</dbReference>
<dbReference type="SUPFAM" id="SSF53850">
    <property type="entry name" value="Periplasmic binding protein-like II"/>
    <property type="match status" value="1"/>
</dbReference>
<gene>
    <name evidence="3" type="primary">choX</name>
    <name evidence="3" type="ORF">IGS68_11355</name>
</gene>
<keyword evidence="4" id="KW-1185">Reference proteome</keyword>
<dbReference type="Proteomes" id="UP000595197">
    <property type="component" value="Chromosome"/>
</dbReference>
<organism evidence="3 4">
    <name type="scientific">Skermanella cutis</name>
    <dbReference type="NCBI Taxonomy" id="2775420"/>
    <lineage>
        <taxon>Bacteria</taxon>
        <taxon>Pseudomonadati</taxon>
        <taxon>Pseudomonadota</taxon>
        <taxon>Alphaproteobacteria</taxon>
        <taxon>Rhodospirillales</taxon>
        <taxon>Azospirillaceae</taxon>
        <taxon>Skermanella</taxon>
    </lineage>
</organism>
<evidence type="ECO:0000256" key="1">
    <source>
        <dbReference type="SAM" id="SignalP"/>
    </source>
</evidence>
<dbReference type="EMBL" id="CP067420">
    <property type="protein sequence ID" value="QQP91755.1"/>
    <property type="molecule type" value="Genomic_DNA"/>
</dbReference>
<dbReference type="InterPro" id="IPR007210">
    <property type="entry name" value="ABC_Gly_betaine_transp_sub-bd"/>
</dbReference>
<dbReference type="Pfam" id="PF04069">
    <property type="entry name" value="OpuAC"/>
    <property type="match status" value="1"/>
</dbReference>
<dbReference type="RefSeq" id="WP_201080000.1">
    <property type="nucleotide sequence ID" value="NZ_CP067420.1"/>
</dbReference>
<reference evidence="3" key="1">
    <citation type="submission" date="2021-02" db="EMBL/GenBank/DDBJ databases">
        <title>Skermanella TT6 skin isolate.</title>
        <authorList>
            <person name="Lee K."/>
            <person name="Ganzorig M."/>
        </authorList>
    </citation>
    <scope>NUCLEOTIDE SEQUENCE</scope>
    <source>
        <strain evidence="3">TT6</strain>
    </source>
</reference>
<feature type="domain" description="ABC-type glycine betaine transport system substrate-binding" evidence="2">
    <location>
        <begin position="36"/>
        <end position="289"/>
    </location>
</feature>
<feature type="chain" id="PRO_5047231077" evidence="1">
    <location>
        <begin position="29"/>
        <end position="321"/>
    </location>
</feature>
<accession>A0ABX7BDT5</accession>
<proteinExistence type="predicted"/>
<keyword evidence="1" id="KW-0732">Signal</keyword>
<name>A0ABX7BDT5_9PROT</name>
<dbReference type="NCBIfam" id="TIGR03414">
    <property type="entry name" value="ABC_choline_bnd"/>
    <property type="match status" value="1"/>
</dbReference>
<dbReference type="InterPro" id="IPR017783">
    <property type="entry name" value="ABC_choline_sub-bd"/>
</dbReference>
<dbReference type="Gene3D" id="3.40.190.10">
    <property type="entry name" value="Periplasmic binding protein-like II"/>
    <property type="match status" value="1"/>
</dbReference>
<feature type="signal peptide" evidence="1">
    <location>
        <begin position="1"/>
        <end position="28"/>
    </location>
</feature>
<evidence type="ECO:0000259" key="2">
    <source>
        <dbReference type="Pfam" id="PF04069"/>
    </source>
</evidence>
<sequence length="321" mass="34365">MPPRTARLMAAAGIALCGLSFWPAAAPAAEPAECRTVRMSDPGWTDITATTTTASVILAALGYQPSVVNLSVAVSIEGLRSKNIDAFLGNWMPAQEEMTRKYIDGGQIDVAAVNLEGATTTLAVNKAAADAGVKTFADLDKNAEKFKRTINSIEPGSSANAKIQKMIEDDAYGLGDWKLVESSEAAMLASVDRAVRRDEWAVFLGWAPHPMNVKLPMGYLDGGEEYFGPNRGSATVRTLTRAGLDEACPNLGTFLKQLVFSVPMENEMMVMILNDRMDPKEAVETWMRKNPQVLDSWLAGVTALDGKPGLPAVKSALGIAS</sequence>
<protein>
    <submittedName>
        <fullName evidence="3">Choline ABC transporter substrate-binding protein</fullName>
    </submittedName>
</protein>
<dbReference type="Gene3D" id="3.40.190.100">
    <property type="entry name" value="Glycine betaine-binding periplasmic protein, domain 2"/>
    <property type="match status" value="1"/>
</dbReference>
<evidence type="ECO:0000313" key="3">
    <source>
        <dbReference type="EMBL" id="QQP91755.1"/>
    </source>
</evidence>
<evidence type="ECO:0000313" key="4">
    <source>
        <dbReference type="Proteomes" id="UP000595197"/>
    </source>
</evidence>